<gene>
    <name evidence="2" type="ORF">HSEST_0175</name>
</gene>
<evidence type="ECO:0000313" key="3">
    <source>
        <dbReference type="Proteomes" id="UP000663292"/>
    </source>
</evidence>
<accession>A0A897NN99</accession>
<name>A0A897NN99_9EURY</name>
<feature type="domain" description="GmrSD restriction endonucleases N-terminal" evidence="1">
    <location>
        <begin position="69"/>
        <end position="361"/>
    </location>
</feature>
<proteinExistence type="predicted"/>
<organism evidence="2 3">
    <name type="scientific">Halapricum desulfuricans</name>
    <dbReference type="NCBI Taxonomy" id="2841257"/>
    <lineage>
        <taxon>Archaea</taxon>
        <taxon>Methanobacteriati</taxon>
        <taxon>Methanobacteriota</taxon>
        <taxon>Stenosarchaea group</taxon>
        <taxon>Halobacteria</taxon>
        <taxon>Halobacteriales</taxon>
        <taxon>Haloarculaceae</taxon>
        <taxon>Halapricum</taxon>
    </lineage>
</organism>
<dbReference type="AlphaFoldDB" id="A0A897NN99"/>
<protein>
    <submittedName>
        <fullName evidence="2">ParB-like nuclease domain containing protein fused to HNH nuclease</fullName>
    </submittedName>
</protein>
<dbReference type="PANTHER" id="PTHR35149:SF2">
    <property type="entry name" value="DUF262 DOMAIN-CONTAINING PROTEIN"/>
    <property type="match status" value="1"/>
</dbReference>
<dbReference type="Pfam" id="PF03235">
    <property type="entry name" value="GmrSD_N"/>
    <property type="match status" value="1"/>
</dbReference>
<keyword evidence="3" id="KW-1185">Reference proteome</keyword>
<dbReference type="RefSeq" id="WP_229121687.1">
    <property type="nucleotide sequence ID" value="NZ_CP064791.1"/>
</dbReference>
<dbReference type="Proteomes" id="UP000663292">
    <property type="component" value="Chromosome"/>
</dbReference>
<sequence length="599" mass="69304">MDNSSNVPLCGEEIFMYPGEPGGMGTLDYTEDDYRDGYPSLKFVSRKHLLDALEDDLETRDVDLFGELEEARFKIPDYQRHYSWDGDDHQRLWYKLLQITQLEYTPGPNPPENFFGTIYVGELQERKRYEVIDGQQRLTTIAIVLECVRRKLEEVIPDLSGDIEELSTHIKEAWIENLLLRQRGMKKVPFLQVSSHDRDFFDPLFGDPESGSSNGIHKERLEKVYKLTGYDGRRKYASTLEEVIDTLEIPDSVVEDFDKISDDDDLTNSYIYFAESHQLLVDAFQYYEESLDDFLDNDDRFPTSEHVAHALINLTLFVFRSFRISEILFTGENKELRVNVFQELNDAGKPLTTKDKIKARIVSLFQQSGSYSVEDELETWSEIVERFADKSERVEEFLVTYVQATRNPDGAKHARDNLLDLFRLTDVGGHEFTPQLTSDSGGHEFLQELDRYSKRFVEIEDLSLTGGAHSLDDDIRKRSEEILRRLTNLNTTQWIPFVLYLYDDVSSIPGKGEFLQNVLETVESLIFRVSLSEVRTTVIESTFMESAAEFREAKERDDIDEPYTAESVSKLVLRNVEENRKLTGETLVDTIVRSRGWGE</sequence>
<dbReference type="InterPro" id="IPR004919">
    <property type="entry name" value="GmrSD_N"/>
</dbReference>
<dbReference type="PANTHER" id="PTHR35149">
    <property type="entry name" value="SLL5132 PROTEIN"/>
    <property type="match status" value="1"/>
</dbReference>
<dbReference type="EMBL" id="CP064791">
    <property type="protein sequence ID" value="QSG13731.1"/>
    <property type="molecule type" value="Genomic_DNA"/>
</dbReference>
<evidence type="ECO:0000259" key="1">
    <source>
        <dbReference type="Pfam" id="PF03235"/>
    </source>
</evidence>
<evidence type="ECO:0000313" key="2">
    <source>
        <dbReference type="EMBL" id="QSG13731.1"/>
    </source>
</evidence>
<dbReference type="GeneID" id="68856817"/>
<reference evidence="2 3" key="1">
    <citation type="submission" date="2020-11" db="EMBL/GenBank/DDBJ databases">
        <title>Carbohydrate-dependent, anaerobic sulfur respiration: A novel catabolism in halophilic archaea.</title>
        <authorList>
            <person name="Sorokin D.Y."/>
            <person name="Messina E."/>
            <person name="Smedile F."/>
            <person name="La Cono V."/>
            <person name="Hallsworth J.E."/>
            <person name="Yakimov M.M."/>
        </authorList>
    </citation>
    <scope>NUCLEOTIDE SEQUENCE [LARGE SCALE GENOMIC DNA]</scope>
    <source>
        <strain evidence="2 3">HSR-Est</strain>
    </source>
</reference>